<dbReference type="EC" id="3.1.1.11" evidence="5"/>
<keyword evidence="3 5" id="KW-0063">Aspartyl esterase</keyword>
<proteinExistence type="inferred from homology"/>
<dbReference type="OrthoDB" id="191551at2"/>
<evidence type="ECO:0000259" key="6">
    <source>
        <dbReference type="Pfam" id="PF01095"/>
    </source>
</evidence>
<dbReference type="SUPFAM" id="SSF51126">
    <property type="entry name" value="Pectin lyase-like"/>
    <property type="match status" value="1"/>
</dbReference>
<dbReference type="InterPro" id="IPR033131">
    <property type="entry name" value="Pectinesterase_Asp_AS"/>
</dbReference>
<dbReference type="GO" id="GO:0045490">
    <property type="term" value="P:pectin catabolic process"/>
    <property type="evidence" value="ECO:0007669"/>
    <property type="project" value="UniProtKB-UniRule"/>
</dbReference>
<evidence type="ECO:0000313" key="8">
    <source>
        <dbReference type="Proteomes" id="UP000236449"/>
    </source>
</evidence>
<comment type="caution">
    <text evidence="7">The sequence shown here is derived from an EMBL/GenBank/DDBJ whole genome shotgun (WGS) entry which is preliminary data.</text>
</comment>
<dbReference type="EMBL" id="POSK01000030">
    <property type="protein sequence ID" value="PNI00609.1"/>
    <property type="molecule type" value="Genomic_DNA"/>
</dbReference>
<organism evidence="7 8">
    <name type="scientific">Vibrio diazotrophicus</name>
    <dbReference type="NCBI Taxonomy" id="685"/>
    <lineage>
        <taxon>Bacteria</taxon>
        <taxon>Pseudomonadati</taxon>
        <taxon>Pseudomonadota</taxon>
        <taxon>Gammaproteobacteria</taxon>
        <taxon>Vibrionales</taxon>
        <taxon>Vibrionaceae</taxon>
        <taxon>Vibrio</taxon>
    </lineage>
</organism>
<evidence type="ECO:0000256" key="2">
    <source>
        <dbReference type="ARBA" id="ARBA00022801"/>
    </source>
</evidence>
<dbReference type="Pfam" id="PF01095">
    <property type="entry name" value="Pectinesterase"/>
    <property type="match status" value="1"/>
</dbReference>
<reference evidence="7 8" key="1">
    <citation type="submission" date="2018-01" db="EMBL/GenBank/DDBJ databases">
        <title>Draft genome sequences of six Vibrio diazotrophicus strains isolated from deep-sea sediments of the Baltic Sea.</title>
        <authorList>
            <person name="Castillo D."/>
            <person name="Vandieken V."/>
            <person name="Chiang O."/>
            <person name="Middelboe M."/>
        </authorList>
    </citation>
    <scope>NUCLEOTIDE SEQUENCE [LARGE SCALE GENOMIC DNA]</scope>
    <source>
        <strain evidence="7 8">60.27F</strain>
    </source>
</reference>
<dbReference type="InterPro" id="IPR000070">
    <property type="entry name" value="Pectinesterase_cat"/>
</dbReference>
<dbReference type="RefSeq" id="WP_102955477.1">
    <property type="nucleotide sequence ID" value="NZ_POSI01000026.1"/>
</dbReference>
<evidence type="ECO:0000256" key="5">
    <source>
        <dbReference type="RuleBase" id="RU000589"/>
    </source>
</evidence>
<keyword evidence="2 5" id="KW-0378">Hydrolase</keyword>
<dbReference type="PANTHER" id="PTHR31321">
    <property type="entry name" value="ACYL-COA THIOESTER HYDROLASE YBHC-RELATED"/>
    <property type="match status" value="1"/>
</dbReference>
<dbReference type="GO" id="GO:0030599">
    <property type="term" value="F:pectinesterase activity"/>
    <property type="evidence" value="ECO:0007669"/>
    <property type="project" value="UniProtKB-UniRule"/>
</dbReference>
<dbReference type="UniPathway" id="UPA00545">
    <property type="reaction ID" value="UER00823"/>
</dbReference>
<comment type="pathway">
    <text evidence="5">Glycan metabolism; pectin degradation; 2-dehydro-3-deoxy-D-gluconate from pectin: step 1/5.</text>
</comment>
<dbReference type="InterPro" id="IPR012334">
    <property type="entry name" value="Pectin_lyas_fold"/>
</dbReference>
<comment type="similarity">
    <text evidence="1">Belongs to the pectinesterase family.</text>
</comment>
<dbReference type="Proteomes" id="UP000236449">
    <property type="component" value="Unassembled WGS sequence"/>
</dbReference>
<evidence type="ECO:0000256" key="3">
    <source>
        <dbReference type="ARBA" id="ARBA00023085"/>
    </source>
</evidence>
<feature type="domain" description="Pectinesterase catalytic" evidence="6">
    <location>
        <begin position="7"/>
        <end position="246"/>
    </location>
</feature>
<dbReference type="PROSITE" id="PS00503">
    <property type="entry name" value="PECTINESTERASE_2"/>
    <property type="match status" value="1"/>
</dbReference>
<feature type="active site" evidence="4">
    <location>
        <position position="174"/>
    </location>
</feature>
<name>A0A2J8GRU7_VIBDI</name>
<dbReference type="GO" id="GO:0042545">
    <property type="term" value="P:cell wall modification"/>
    <property type="evidence" value="ECO:0007669"/>
    <property type="project" value="UniProtKB-UniRule"/>
</dbReference>
<dbReference type="GO" id="GO:0009279">
    <property type="term" value="C:cell outer membrane"/>
    <property type="evidence" value="ECO:0007669"/>
    <property type="project" value="TreeGrafter"/>
</dbReference>
<evidence type="ECO:0000256" key="1">
    <source>
        <dbReference type="ARBA" id="ARBA00008891"/>
    </source>
</evidence>
<dbReference type="AlphaFoldDB" id="A0A2J8GRU7"/>
<sequence>MNIEHYIVVDQLGNGDVTTIQEALDLAPQSDIPFTIFIKPGRYEEKLHIVRPNTHFIGASKSDTIISYTSANGLLTNDGKIWGTYNSYVVNVDASDITFQSLAIENTFDFIGNQRLEENDPSRISATQAVALLIGHEGDRVQCIDCTLKSFQDTLYVSAGKSYFESTDIWGTVDFIFGGGTAVFNYCELVCRWREDTIEGEPLGFVSAPCTDIEAEYGLVFFRCELKRESESVPEKSYRLGRPWHPTTEFSDGSYANPNAVGHCAYIRCDFENHIYGWDKMHGKAKDGEQIWFYAEDSRFHTFRNQTSTISNEYSDFEMSTDQVSTYTLERIVDHWQPNLMVKPIL</sequence>
<protein>
    <recommendedName>
        <fullName evidence="5">Pectinesterase</fullName>
        <ecNumber evidence="5">3.1.1.11</ecNumber>
    </recommendedName>
</protein>
<evidence type="ECO:0000313" key="7">
    <source>
        <dbReference type="EMBL" id="PNI00609.1"/>
    </source>
</evidence>
<gene>
    <name evidence="7" type="ORF">C1N32_21325</name>
</gene>
<comment type="catalytic activity">
    <reaction evidence="5">
        <text>[(1-&gt;4)-alpha-D-galacturonosyl methyl ester](n) + n H2O = [(1-&gt;4)-alpha-D-galacturonosyl](n) + n methanol + n H(+)</text>
        <dbReference type="Rhea" id="RHEA:22380"/>
        <dbReference type="Rhea" id="RHEA-COMP:14570"/>
        <dbReference type="Rhea" id="RHEA-COMP:14573"/>
        <dbReference type="ChEBI" id="CHEBI:15377"/>
        <dbReference type="ChEBI" id="CHEBI:15378"/>
        <dbReference type="ChEBI" id="CHEBI:17790"/>
        <dbReference type="ChEBI" id="CHEBI:140522"/>
        <dbReference type="ChEBI" id="CHEBI:140523"/>
        <dbReference type="EC" id="3.1.1.11"/>
    </reaction>
</comment>
<dbReference type="InterPro" id="IPR011050">
    <property type="entry name" value="Pectin_lyase_fold/virulence"/>
</dbReference>
<dbReference type="Gene3D" id="2.160.20.10">
    <property type="entry name" value="Single-stranded right-handed beta-helix, Pectin lyase-like"/>
    <property type="match status" value="1"/>
</dbReference>
<accession>A0A2J8GRU7</accession>
<dbReference type="PANTHER" id="PTHR31321:SF57">
    <property type="entry name" value="PECTINESTERASE 53-RELATED"/>
    <property type="match status" value="1"/>
</dbReference>
<evidence type="ECO:0000256" key="4">
    <source>
        <dbReference type="PROSITE-ProRule" id="PRU10040"/>
    </source>
</evidence>